<evidence type="ECO:0000313" key="3">
    <source>
        <dbReference type="Proteomes" id="UP001176940"/>
    </source>
</evidence>
<accession>A0ABN9LSR0</accession>
<evidence type="ECO:0000256" key="1">
    <source>
        <dbReference type="SAM" id="Phobius"/>
    </source>
</evidence>
<dbReference type="Proteomes" id="UP001176940">
    <property type="component" value="Unassembled WGS sequence"/>
</dbReference>
<reference evidence="2" key="1">
    <citation type="submission" date="2023-07" db="EMBL/GenBank/DDBJ databases">
        <authorList>
            <person name="Stuckert A."/>
        </authorList>
    </citation>
    <scope>NUCLEOTIDE SEQUENCE</scope>
</reference>
<dbReference type="EMBL" id="CAUEEQ010023225">
    <property type="protein sequence ID" value="CAJ0944999.1"/>
    <property type="molecule type" value="Genomic_DNA"/>
</dbReference>
<gene>
    <name evidence="2" type="ORF">RIMI_LOCUS10652277</name>
</gene>
<evidence type="ECO:0000313" key="2">
    <source>
        <dbReference type="EMBL" id="CAJ0944999.1"/>
    </source>
</evidence>
<keyword evidence="3" id="KW-1185">Reference proteome</keyword>
<organism evidence="2 3">
    <name type="scientific">Ranitomeya imitator</name>
    <name type="common">mimic poison frog</name>
    <dbReference type="NCBI Taxonomy" id="111125"/>
    <lineage>
        <taxon>Eukaryota</taxon>
        <taxon>Metazoa</taxon>
        <taxon>Chordata</taxon>
        <taxon>Craniata</taxon>
        <taxon>Vertebrata</taxon>
        <taxon>Euteleostomi</taxon>
        <taxon>Amphibia</taxon>
        <taxon>Batrachia</taxon>
        <taxon>Anura</taxon>
        <taxon>Neobatrachia</taxon>
        <taxon>Hyloidea</taxon>
        <taxon>Dendrobatidae</taxon>
        <taxon>Dendrobatinae</taxon>
        <taxon>Ranitomeya</taxon>
    </lineage>
</organism>
<comment type="caution">
    <text evidence="2">The sequence shown here is derived from an EMBL/GenBank/DDBJ whole genome shotgun (WGS) entry which is preliminary data.</text>
</comment>
<keyword evidence="1" id="KW-0472">Membrane</keyword>
<keyword evidence="1" id="KW-0812">Transmembrane</keyword>
<sequence>MVKYYNPAMADAAISSAMAGNTNTPPHRQASDLFYQMILGDGGFGNPGEKGCFQDNLVKREVVEIVVFQVLAFQVYLVLGGFLVTQVYQDWMDNLDLLDLLIHMLMIEKCLTLPCIIAGDVGDPGIPGNPGLPGVKKDSQEFLGYVVLMGPKDSQVVQGLVDSQDLQDLPDLGGKTVLLVFLDWMALMDCQERQEFLVYLVLRERVVKFWVLNLVLLVSLEDLVS</sequence>
<keyword evidence="1" id="KW-1133">Transmembrane helix</keyword>
<protein>
    <submittedName>
        <fullName evidence="2">Uncharacterized protein</fullName>
    </submittedName>
</protein>
<proteinExistence type="predicted"/>
<feature type="transmembrane region" description="Helical" evidence="1">
    <location>
        <begin position="65"/>
        <end position="84"/>
    </location>
</feature>
<name>A0ABN9LSR0_9NEOB</name>